<name>A0A927BFT0_9BACT</name>
<proteinExistence type="predicted"/>
<dbReference type="Proteomes" id="UP000612233">
    <property type="component" value="Unassembled WGS sequence"/>
</dbReference>
<accession>A0A927BFT0</accession>
<dbReference type="EMBL" id="JACXAD010000019">
    <property type="protein sequence ID" value="MBD2769369.1"/>
    <property type="molecule type" value="Genomic_DNA"/>
</dbReference>
<dbReference type="AlphaFoldDB" id="A0A927BFT0"/>
<comment type="caution">
    <text evidence="1">The sequence shown here is derived from an EMBL/GenBank/DDBJ whole genome shotgun (WGS) entry which is preliminary data.</text>
</comment>
<gene>
    <name evidence="1" type="ORF">IC235_15885</name>
</gene>
<evidence type="ECO:0000313" key="1">
    <source>
        <dbReference type="EMBL" id="MBD2769369.1"/>
    </source>
</evidence>
<keyword evidence="2" id="KW-1185">Reference proteome</keyword>
<protein>
    <recommendedName>
        <fullName evidence="3">Abortive infection protein-like C-terminal domain-containing protein</fullName>
    </recommendedName>
</protein>
<evidence type="ECO:0000313" key="2">
    <source>
        <dbReference type="Proteomes" id="UP000612233"/>
    </source>
</evidence>
<dbReference type="RefSeq" id="WP_191006181.1">
    <property type="nucleotide sequence ID" value="NZ_JACXAD010000019.1"/>
</dbReference>
<organism evidence="1 2">
    <name type="scientific">Hymenobacter montanus</name>
    <dbReference type="NCBI Taxonomy" id="2771359"/>
    <lineage>
        <taxon>Bacteria</taxon>
        <taxon>Pseudomonadati</taxon>
        <taxon>Bacteroidota</taxon>
        <taxon>Cytophagia</taxon>
        <taxon>Cytophagales</taxon>
        <taxon>Hymenobacteraceae</taxon>
        <taxon>Hymenobacter</taxon>
    </lineage>
</organism>
<evidence type="ECO:0008006" key="3">
    <source>
        <dbReference type="Google" id="ProtNLM"/>
    </source>
</evidence>
<reference evidence="1" key="1">
    <citation type="submission" date="2020-09" db="EMBL/GenBank/DDBJ databases">
        <authorList>
            <person name="Kim M.K."/>
        </authorList>
    </citation>
    <scope>NUCLEOTIDE SEQUENCE</scope>
    <source>
        <strain evidence="1">BT664</strain>
    </source>
</reference>
<sequence>MLHFDSAWRFESPGSLATPVAQEFLEIIGKLALGKQQVFEHFKRYFASAYGSVASQSSNASWAYSDLQYALDEAAKNAPLCINAFYTACQELNDGPVPNHELVNRILARHEEPYRIEPPNLIRLESGQPVTRPEVPASLAQQAQDLIQESFAESQRLLAEGRFRPAVQEILWLLETVSTAFQGVSISENSSIRGKYFNTIVDELRKKNQGTALDQIFGWLKTLHGYLSAPAGGGIRHGMDLKEGVATSEGEARLYCNLITSYISYLLAEYHRLTAAPAGKA</sequence>